<dbReference type="PROSITE" id="PS50102">
    <property type="entry name" value="RRM"/>
    <property type="match status" value="3"/>
</dbReference>
<dbReference type="SMART" id="SM00360">
    <property type="entry name" value="RRM"/>
    <property type="match status" value="3"/>
</dbReference>
<comment type="caution">
    <text evidence="7">The sequence shown here is derived from an EMBL/GenBank/DDBJ whole genome shotgun (WGS) entry which is preliminary data.</text>
</comment>
<feature type="compositionally biased region" description="Basic residues" evidence="5">
    <location>
        <begin position="71"/>
        <end position="83"/>
    </location>
</feature>
<feature type="domain" description="RRM" evidence="6">
    <location>
        <begin position="477"/>
        <end position="567"/>
    </location>
</feature>
<feature type="domain" description="RRM" evidence="6">
    <location>
        <begin position="384"/>
        <end position="448"/>
    </location>
</feature>
<dbReference type="CDD" id="cd12230">
    <property type="entry name" value="RRM1_U2AF65"/>
    <property type="match status" value="1"/>
</dbReference>
<evidence type="ECO:0000313" key="7">
    <source>
        <dbReference type="EMBL" id="KAH0808430.1"/>
    </source>
</evidence>
<evidence type="ECO:0000256" key="1">
    <source>
        <dbReference type="ARBA" id="ARBA00022664"/>
    </source>
</evidence>
<keyword evidence="2 4" id="KW-0694">RNA-binding</keyword>
<feature type="compositionally biased region" description="Basic residues" evidence="5">
    <location>
        <begin position="24"/>
        <end position="50"/>
    </location>
</feature>
<dbReference type="PANTHER" id="PTHR23139">
    <property type="entry name" value="RNA-BINDING PROTEIN"/>
    <property type="match status" value="1"/>
</dbReference>
<keyword evidence="8" id="KW-1185">Reference proteome</keyword>
<dbReference type="Gene3D" id="3.30.70.330">
    <property type="match status" value="5"/>
</dbReference>
<dbReference type="GO" id="GO:0003723">
    <property type="term" value="F:RNA binding"/>
    <property type="evidence" value="ECO:0007669"/>
    <property type="project" value="UniProtKB-UniRule"/>
</dbReference>
<keyword evidence="1" id="KW-0507">mRNA processing</keyword>
<feature type="compositionally biased region" description="Polar residues" evidence="5">
    <location>
        <begin position="54"/>
        <end position="69"/>
    </location>
</feature>
<evidence type="ECO:0000256" key="2">
    <source>
        <dbReference type="ARBA" id="ARBA00022884"/>
    </source>
</evidence>
<accession>A0A8J6L4U7</accession>
<organism evidence="7 8">
    <name type="scientific">Tenebrio molitor</name>
    <name type="common">Yellow mealworm beetle</name>
    <dbReference type="NCBI Taxonomy" id="7067"/>
    <lineage>
        <taxon>Eukaryota</taxon>
        <taxon>Metazoa</taxon>
        <taxon>Ecdysozoa</taxon>
        <taxon>Arthropoda</taxon>
        <taxon>Hexapoda</taxon>
        <taxon>Insecta</taxon>
        <taxon>Pterygota</taxon>
        <taxon>Neoptera</taxon>
        <taxon>Endopterygota</taxon>
        <taxon>Coleoptera</taxon>
        <taxon>Polyphaga</taxon>
        <taxon>Cucujiformia</taxon>
        <taxon>Tenebrionidae</taxon>
        <taxon>Tenebrio</taxon>
    </lineage>
</organism>
<evidence type="ECO:0000256" key="4">
    <source>
        <dbReference type="PROSITE-ProRule" id="PRU00176"/>
    </source>
</evidence>
<proteinExistence type="predicted"/>
<dbReference type="Proteomes" id="UP000719412">
    <property type="component" value="Unassembled WGS sequence"/>
</dbReference>
<dbReference type="AlphaFoldDB" id="A0A8J6L4U7"/>
<gene>
    <name evidence="7" type="ORF">GEV33_014361</name>
</gene>
<dbReference type="InterPro" id="IPR035979">
    <property type="entry name" value="RBD_domain_sf"/>
</dbReference>
<protein>
    <recommendedName>
        <fullName evidence="6">RRM domain-containing protein</fullName>
    </recommendedName>
</protein>
<dbReference type="InterPro" id="IPR012677">
    <property type="entry name" value="Nucleotide-bd_a/b_plait_sf"/>
</dbReference>
<dbReference type="GO" id="GO:0008380">
    <property type="term" value="P:RNA splicing"/>
    <property type="evidence" value="ECO:0007669"/>
    <property type="project" value="UniProtKB-KW"/>
</dbReference>
<dbReference type="InterPro" id="IPR000504">
    <property type="entry name" value="RRM_dom"/>
</dbReference>
<dbReference type="GO" id="GO:0006397">
    <property type="term" value="P:mRNA processing"/>
    <property type="evidence" value="ECO:0007669"/>
    <property type="project" value="UniProtKB-KW"/>
</dbReference>
<evidence type="ECO:0000313" key="8">
    <source>
        <dbReference type="Proteomes" id="UP000719412"/>
    </source>
</evidence>
<dbReference type="CDD" id="cd12231">
    <property type="entry name" value="RRM2_U2AF65"/>
    <property type="match status" value="1"/>
</dbReference>
<dbReference type="SUPFAM" id="SSF54928">
    <property type="entry name" value="RNA-binding domain, RBD"/>
    <property type="match status" value="3"/>
</dbReference>
<dbReference type="EMBL" id="JABDTM020028759">
    <property type="protein sequence ID" value="KAH0808430.1"/>
    <property type="molecule type" value="Genomic_DNA"/>
</dbReference>
<sequence length="575" mass="65263">MGEEKDGKGNERERSRERGDRDKDRRRRSRSREHRRRSRSRSRDRRRRSRSSSASASKDQQQLTMTVFASRNRHKSHSRRRKPSLYWDVPPPGFEHITPLQYKAMQAAGQIPANIVADTPQAAVPVVGSTITRQARRLYVGNIPFGVTEEEMMEFFNQQMHLSGLAQAAGNPVLACQINLDKNFAFLEFRSIDETTQAMAFDGINFKGQSLKIRRPHDYQPMPGMAESSISVPAGVISTVVPDSPHKIFIGGLPNYLNEDQVIATCDNTESELVRRLGWRVRRRASDRRSFFGGRAILQVFRKSKINDRNRIVKIDGSFLSGVYRFFSKKIERKTIVDRQRSAFVFRGTVSMSVPIKSYEHDSNKLERLVEYQASVIIVHRQRDTVKELLMSFGQLRAFNLVKDTAFGLSKGYAFAEYIDITMTDQAIAGLNGMQLGDKRLIVQRASVGAKNTTVLPAVQIQVPGLSLVGASGPATEVLCLLNMVTPDELKDEEEYEDILEDIKEECNKYGVVRSIEIPRPIDGVEVPGCGKVFVEFNSVLDCQKAQQTLTGRKFSNRVVVTSYFDPDKYHRREF</sequence>
<dbReference type="FunFam" id="3.30.70.330:FF:000097">
    <property type="entry name" value="U2 snRNP auxiliary factor large subunit"/>
    <property type="match status" value="1"/>
</dbReference>
<dbReference type="CDD" id="cd12232">
    <property type="entry name" value="RRM3_U2AF65"/>
    <property type="match status" value="1"/>
</dbReference>
<feature type="region of interest" description="Disordered" evidence="5">
    <location>
        <begin position="1"/>
        <end position="87"/>
    </location>
</feature>
<evidence type="ECO:0000256" key="5">
    <source>
        <dbReference type="SAM" id="MobiDB-lite"/>
    </source>
</evidence>
<evidence type="ECO:0000256" key="3">
    <source>
        <dbReference type="ARBA" id="ARBA00023187"/>
    </source>
</evidence>
<feature type="domain" description="RRM" evidence="6">
    <location>
        <begin position="136"/>
        <end position="218"/>
    </location>
</feature>
<reference evidence="7" key="2">
    <citation type="submission" date="2021-08" db="EMBL/GenBank/DDBJ databases">
        <authorList>
            <person name="Eriksson T."/>
        </authorList>
    </citation>
    <scope>NUCLEOTIDE SEQUENCE</scope>
    <source>
        <strain evidence="7">Stoneville</strain>
        <tissue evidence="7">Whole head</tissue>
    </source>
</reference>
<name>A0A8J6L4U7_TENMO</name>
<evidence type="ECO:0000259" key="6">
    <source>
        <dbReference type="PROSITE" id="PS50102"/>
    </source>
</evidence>
<feature type="compositionally biased region" description="Basic and acidic residues" evidence="5">
    <location>
        <begin position="1"/>
        <end position="23"/>
    </location>
</feature>
<dbReference type="Pfam" id="PF00076">
    <property type="entry name" value="RRM_1"/>
    <property type="match status" value="3"/>
</dbReference>
<keyword evidence="3" id="KW-0508">mRNA splicing</keyword>
<reference evidence="7" key="1">
    <citation type="journal article" date="2020" name="J Insects Food Feed">
        <title>The yellow mealworm (Tenebrio molitor) genome: a resource for the emerging insects as food and feed industry.</title>
        <authorList>
            <person name="Eriksson T."/>
            <person name="Andere A."/>
            <person name="Kelstrup H."/>
            <person name="Emery V."/>
            <person name="Picard C."/>
        </authorList>
    </citation>
    <scope>NUCLEOTIDE SEQUENCE</scope>
    <source>
        <strain evidence="7">Stoneville</strain>
        <tissue evidence="7">Whole head</tissue>
    </source>
</reference>